<evidence type="ECO:0000313" key="6">
    <source>
        <dbReference type="Proteomes" id="UP001302494"/>
    </source>
</evidence>
<dbReference type="PROSITE" id="PS00455">
    <property type="entry name" value="AMP_BINDING"/>
    <property type="match status" value="1"/>
</dbReference>
<dbReference type="InterPro" id="IPR042099">
    <property type="entry name" value="ANL_N_sf"/>
</dbReference>
<dbReference type="Gene3D" id="3.30.300.30">
    <property type="match status" value="1"/>
</dbReference>
<dbReference type="SUPFAM" id="SSF56801">
    <property type="entry name" value="Acetyl-CoA synthetase-like"/>
    <property type="match status" value="1"/>
</dbReference>
<dbReference type="Pfam" id="PF00501">
    <property type="entry name" value="AMP-binding"/>
    <property type="match status" value="1"/>
</dbReference>
<reference evidence="5 6" key="1">
    <citation type="submission" date="2023-01" db="EMBL/GenBank/DDBJ databases">
        <title>Cultivation and genomic characterization of new, ubiquitous marine nitrite-oxidizing bacteria from the Nitrospirales.</title>
        <authorList>
            <person name="Mueller A.J."/>
            <person name="Daebeler A."/>
            <person name="Herbold C.W."/>
            <person name="Kirkegaard R.H."/>
            <person name="Daims H."/>
        </authorList>
    </citation>
    <scope>NUCLEOTIDE SEQUENCE [LARGE SCALE GENOMIC DNA]</scope>
    <source>
        <strain evidence="5 6">DK</strain>
    </source>
</reference>
<keyword evidence="2" id="KW-0436">Ligase</keyword>
<dbReference type="PANTHER" id="PTHR43201:SF5">
    <property type="entry name" value="MEDIUM-CHAIN ACYL-COA LIGASE ACSF2, MITOCHONDRIAL"/>
    <property type="match status" value="1"/>
</dbReference>
<evidence type="ECO:0000313" key="5">
    <source>
        <dbReference type="EMBL" id="WNM63056.1"/>
    </source>
</evidence>
<dbReference type="Pfam" id="PF13193">
    <property type="entry name" value="AMP-binding_C"/>
    <property type="match status" value="1"/>
</dbReference>
<dbReference type="KEGG" id="nneo:PQG83_04700"/>
<dbReference type="InterPro" id="IPR045851">
    <property type="entry name" value="AMP-bd_C_sf"/>
</dbReference>
<dbReference type="InterPro" id="IPR025110">
    <property type="entry name" value="AMP-bd_C"/>
</dbReference>
<dbReference type="RefSeq" id="WP_312747367.1">
    <property type="nucleotide sequence ID" value="NZ_CP116968.1"/>
</dbReference>
<dbReference type="Proteomes" id="UP001302494">
    <property type="component" value="Chromosome"/>
</dbReference>
<accession>A0AA96GT17</accession>
<evidence type="ECO:0000259" key="4">
    <source>
        <dbReference type="Pfam" id="PF13193"/>
    </source>
</evidence>
<keyword evidence="6" id="KW-1185">Reference proteome</keyword>
<dbReference type="InterPro" id="IPR000873">
    <property type="entry name" value="AMP-dep_synth/lig_dom"/>
</dbReference>
<dbReference type="PANTHER" id="PTHR43201">
    <property type="entry name" value="ACYL-COA SYNTHETASE"/>
    <property type="match status" value="1"/>
</dbReference>
<dbReference type="GO" id="GO:0006631">
    <property type="term" value="P:fatty acid metabolic process"/>
    <property type="evidence" value="ECO:0007669"/>
    <property type="project" value="TreeGrafter"/>
</dbReference>
<dbReference type="Gene3D" id="3.40.50.12780">
    <property type="entry name" value="N-terminal domain of ligase-like"/>
    <property type="match status" value="1"/>
</dbReference>
<name>A0AA96GT17_9BACT</name>
<feature type="domain" description="AMP-dependent synthetase/ligase" evidence="3">
    <location>
        <begin position="50"/>
        <end position="413"/>
    </location>
</feature>
<dbReference type="InterPro" id="IPR020845">
    <property type="entry name" value="AMP-binding_CS"/>
</dbReference>
<evidence type="ECO:0000256" key="1">
    <source>
        <dbReference type="ARBA" id="ARBA00006432"/>
    </source>
</evidence>
<comment type="similarity">
    <text evidence="1">Belongs to the ATP-dependent AMP-binding enzyme family.</text>
</comment>
<evidence type="ECO:0000256" key="2">
    <source>
        <dbReference type="ARBA" id="ARBA00022598"/>
    </source>
</evidence>
<gene>
    <name evidence="5" type="ORF">PQG83_04700</name>
</gene>
<evidence type="ECO:0000259" key="3">
    <source>
        <dbReference type="Pfam" id="PF00501"/>
    </source>
</evidence>
<organism evidence="5 6">
    <name type="scientific">Candidatus Nitrospira neomarina</name>
    <dbReference type="NCBI Taxonomy" id="3020899"/>
    <lineage>
        <taxon>Bacteria</taxon>
        <taxon>Pseudomonadati</taxon>
        <taxon>Nitrospirota</taxon>
        <taxon>Nitrospiria</taxon>
        <taxon>Nitrospirales</taxon>
        <taxon>Nitrospiraceae</taxon>
        <taxon>Nitrospira</taxon>
    </lineage>
</organism>
<proteinExistence type="inferred from homology"/>
<dbReference type="EMBL" id="CP116968">
    <property type="protein sequence ID" value="WNM63056.1"/>
    <property type="molecule type" value="Genomic_DNA"/>
</dbReference>
<feature type="domain" description="AMP-binding enzyme C-terminal" evidence="4">
    <location>
        <begin position="467"/>
        <end position="543"/>
    </location>
</feature>
<dbReference type="AlphaFoldDB" id="A0AA96GT17"/>
<sequence length="579" mass="66024">MIETISLNKHIQEAHRNENPLLEIPYSSFANFFQQRVADPALRKEVYLTYYDDSGMVRSYTYEEFGNAVNRTVTFLREQLEVQRGDRIATLLFNHDFTVVMYYAAWVLGAVVVPIDINETEDRRSYILEHSEACVAFCWGTEYEALQDIRNRLPHLRHLVSLGNGTSPLMNMMGQPRPAQTHNHGTLDQAALQDDALIVYTSGTTGPPKGVVLTIENLLVDAHGIAKWHRLEKGHCLMCVLPIHHVNGIVVTLLTPFYGQGRSVLNRRFRQSAFWNRIQDEGVTCVSVVPTILEFLLEGARDNRQYRLDHFQGLICGAGPLLKDTVSRFEHQFHAPVRHGYGLSETTCYASFLPVNLSAQEHRHWLTDYDYPSIGLAIPYNDMAILNPQGQPVGEMERGEICIRGQTVCSGYLKRPDANEESFRWGWFRSGDEGFFVRDQADRPYFFISGRLKELIIRGGVNISPLEIDEVLRKHPSVKFGMAVSFENRLYGEEIAGYLVVKEHMPQPSEDEMVTWCRKTLPFAKCPKVFMFGQEVPYTTTGKPKRLELKARLSSALARYCDVQFRSVQRGSTPKHQTA</sequence>
<dbReference type="GO" id="GO:0031956">
    <property type="term" value="F:medium-chain fatty acid-CoA ligase activity"/>
    <property type="evidence" value="ECO:0007669"/>
    <property type="project" value="TreeGrafter"/>
</dbReference>
<protein>
    <submittedName>
        <fullName evidence="5">Class I adenylate-forming enzyme family protein</fullName>
    </submittedName>
</protein>